<gene>
    <name evidence="2" type="ORF">NDU88_003772</name>
</gene>
<keyword evidence="3" id="KW-1185">Reference proteome</keyword>
<name>A0AAV7UDH9_PLEWA</name>
<dbReference type="EMBL" id="JANPWB010000005">
    <property type="protein sequence ID" value="KAJ1186993.1"/>
    <property type="molecule type" value="Genomic_DNA"/>
</dbReference>
<reference evidence="2" key="1">
    <citation type="journal article" date="2022" name="bioRxiv">
        <title>Sequencing and chromosome-scale assembly of the giantPleurodeles waltlgenome.</title>
        <authorList>
            <person name="Brown T."/>
            <person name="Elewa A."/>
            <person name="Iarovenko S."/>
            <person name="Subramanian E."/>
            <person name="Araus A.J."/>
            <person name="Petzold A."/>
            <person name="Susuki M."/>
            <person name="Suzuki K.-i.T."/>
            <person name="Hayashi T."/>
            <person name="Toyoda A."/>
            <person name="Oliveira C."/>
            <person name="Osipova E."/>
            <person name="Leigh N.D."/>
            <person name="Simon A."/>
            <person name="Yun M.H."/>
        </authorList>
    </citation>
    <scope>NUCLEOTIDE SEQUENCE</scope>
    <source>
        <strain evidence="2">20211129_DDA</strain>
        <tissue evidence="2">Liver</tissue>
    </source>
</reference>
<evidence type="ECO:0000313" key="3">
    <source>
        <dbReference type="Proteomes" id="UP001066276"/>
    </source>
</evidence>
<protein>
    <submittedName>
        <fullName evidence="2">Uncharacterized protein</fullName>
    </submittedName>
</protein>
<accession>A0AAV7UDH9</accession>
<proteinExistence type="predicted"/>
<feature type="compositionally biased region" description="Basic and acidic residues" evidence="1">
    <location>
        <begin position="31"/>
        <end position="40"/>
    </location>
</feature>
<dbReference type="Proteomes" id="UP001066276">
    <property type="component" value="Chromosome 3_1"/>
</dbReference>
<sequence>MVALDLALPWPWETLWQEPSKWPAGPWQGEGRSEDPERRGAPTAPESGSTHRARLPLPGGSGRGAGAQLVAPSLRRDGTRS</sequence>
<comment type="caution">
    <text evidence="2">The sequence shown here is derived from an EMBL/GenBank/DDBJ whole genome shotgun (WGS) entry which is preliminary data.</text>
</comment>
<evidence type="ECO:0000256" key="1">
    <source>
        <dbReference type="SAM" id="MobiDB-lite"/>
    </source>
</evidence>
<organism evidence="2 3">
    <name type="scientific">Pleurodeles waltl</name>
    <name type="common">Iberian ribbed newt</name>
    <dbReference type="NCBI Taxonomy" id="8319"/>
    <lineage>
        <taxon>Eukaryota</taxon>
        <taxon>Metazoa</taxon>
        <taxon>Chordata</taxon>
        <taxon>Craniata</taxon>
        <taxon>Vertebrata</taxon>
        <taxon>Euteleostomi</taxon>
        <taxon>Amphibia</taxon>
        <taxon>Batrachia</taxon>
        <taxon>Caudata</taxon>
        <taxon>Salamandroidea</taxon>
        <taxon>Salamandridae</taxon>
        <taxon>Pleurodelinae</taxon>
        <taxon>Pleurodeles</taxon>
    </lineage>
</organism>
<feature type="region of interest" description="Disordered" evidence="1">
    <location>
        <begin position="15"/>
        <end position="81"/>
    </location>
</feature>
<evidence type="ECO:0000313" key="2">
    <source>
        <dbReference type="EMBL" id="KAJ1186993.1"/>
    </source>
</evidence>
<dbReference type="AlphaFoldDB" id="A0AAV7UDH9"/>